<dbReference type="EMBL" id="SBIP01000001">
    <property type="protein sequence ID" value="RWX81118.1"/>
    <property type="molecule type" value="Genomic_DNA"/>
</dbReference>
<feature type="transmembrane region" description="Helical" evidence="6">
    <location>
        <begin position="242"/>
        <end position="262"/>
    </location>
</feature>
<feature type="transmembrane region" description="Helical" evidence="6">
    <location>
        <begin position="73"/>
        <end position="97"/>
    </location>
</feature>
<evidence type="ECO:0000256" key="4">
    <source>
        <dbReference type="ARBA" id="ARBA00022989"/>
    </source>
</evidence>
<evidence type="ECO:0000256" key="5">
    <source>
        <dbReference type="ARBA" id="ARBA00023136"/>
    </source>
</evidence>
<feature type="transmembrane region" description="Helical" evidence="6">
    <location>
        <begin position="39"/>
        <end position="61"/>
    </location>
</feature>
<feature type="transmembrane region" description="Helical" evidence="6">
    <location>
        <begin position="351"/>
        <end position="374"/>
    </location>
</feature>
<protein>
    <submittedName>
        <fullName evidence="7">Uncharacterized protein</fullName>
    </submittedName>
</protein>
<keyword evidence="3 6" id="KW-0812">Transmembrane</keyword>
<feature type="transmembrane region" description="Helical" evidence="6">
    <location>
        <begin position="103"/>
        <end position="122"/>
    </location>
</feature>
<feature type="transmembrane region" description="Helical" evidence="6">
    <location>
        <begin position="411"/>
        <end position="432"/>
    </location>
</feature>
<keyword evidence="8" id="KW-1185">Reference proteome</keyword>
<dbReference type="PANTHER" id="PTHR30250:SF31">
    <property type="entry name" value="INNER MEMBRANE PROTEIN YGHQ"/>
    <property type="match status" value="1"/>
</dbReference>
<dbReference type="AlphaFoldDB" id="A0A3S3VPE6"/>
<accession>A0A3S3VPE6</accession>
<organism evidence="7 8">
    <name type="scientific">Neorhizobium lilium</name>
    <dbReference type="NCBI Taxonomy" id="2503024"/>
    <lineage>
        <taxon>Bacteria</taxon>
        <taxon>Pseudomonadati</taxon>
        <taxon>Pseudomonadota</taxon>
        <taxon>Alphaproteobacteria</taxon>
        <taxon>Hyphomicrobiales</taxon>
        <taxon>Rhizobiaceae</taxon>
        <taxon>Rhizobium/Agrobacterium group</taxon>
        <taxon>Neorhizobium</taxon>
    </lineage>
</organism>
<feature type="transmembrane region" description="Helical" evidence="6">
    <location>
        <begin position="202"/>
        <end position="222"/>
    </location>
</feature>
<sequence>MKDLFSSIYLISRMASAVLNLVAIAVFTRLSSQEVYGQYLIGFAYGFIVYSLAIQWLLSAHFGQQSRHHAERIATTVVMLAIISVSIGVILIGLTVACNVLSLSNGFGCAVVLIGLAVYFVASEIGRSQLRVVPVTMAAFLRSGLTLVLGSLALWKFHSATSLLLAVSSAHVLAALPIIIVLRRSIWAVGFEWPSRESYWQIWSYSWPLILAGGAAAVAASIDRIVLEYFFGSAKMASYGVILDFIKQSFIIVGESVAISYVSVAKAKHGDGDEEKSREMLTMAFVTTAFLAAFGVIFFLLLGEPLFGILLGKGYLGATAIIPWLAVANACLILRAYYFAQVIYFSKSARLELISTLVGLGISFSLCLWLVPIFDVNGAAIAFTMAQVGALLCILLARSTRQNMPVDFPRLWIIVTSAGATLITGLFVRLMLPAELANLFNIALIAVVAGTLLVRWDMFDAGVIWRRLYQQARLAK</sequence>
<dbReference type="OrthoDB" id="5906224at2"/>
<reference evidence="7 8" key="1">
    <citation type="submission" date="2019-01" db="EMBL/GenBank/DDBJ databases">
        <title>The draft genome of Rhizobium sp. 24NR.</title>
        <authorList>
            <person name="Liu L."/>
            <person name="Liang L."/>
            <person name="Shi S."/>
            <person name="Xu L."/>
            <person name="Wang X."/>
            <person name="Li L."/>
            <person name="Zhang X."/>
        </authorList>
    </citation>
    <scope>NUCLEOTIDE SEQUENCE [LARGE SCALE GENOMIC DNA]</scope>
    <source>
        <strain evidence="7 8">24NR</strain>
    </source>
</reference>
<feature type="transmembrane region" description="Helical" evidence="6">
    <location>
        <begin position="283"/>
        <end position="303"/>
    </location>
</feature>
<dbReference type="RefSeq" id="WP_128440945.1">
    <property type="nucleotide sequence ID" value="NZ_SBIP01000001.1"/>
</dbReference>
<dbReference type="Proteomes" id="UP000287687">
    <property type="component" value="Unassembled WGS sequence"/>
</dbReference>
<evidence type="ECO:0000313" key="8">
    <source>
        <dbReference type="Proteomes" id="UP000287687"/>
    </source>
</evidence>
<feature type="transmembrane region" description="Helical" evidence="6">
    <location>
        <begin position="161"/>
        <end position="182"/>
    </location>
</feature>
<dbReference type="GO" id="GO:0005886">
    <property type="term" value="C:plasma membrane"/>
    <property type="evidence" value="ECO:0007669"/>
    <property type="project" value="UniProtKB-SubCell"/>
</dbReference>
<comment type="caution">
    <text evidence="7">The sequence shown here is derived from an EMBL/GenBank/DDBJ whole genome shotgun (WGS) entry which is preliminary data.</text>
</comment>
<evidence type="ECO:0000256" key="3">
    <source>
        <dbReference type="ARBA" id="ARBA00022692"/>
    </source>
</evidence>
<evidence type="ECO:0000256" key="1">
    <source>
        <dbReference type="ARBA" id="ARBA00004651"/>
    </source>
</evidence>
<evidence type="ECO:0000313" key="7">
    <source>
        <dbReference type="EMBL" id="RWX81118.1"/>
    </source>
</evidence>
<name>A0A3S3VPE6_9HYPH</name>
<evidence type="ECO:0000256" key="2">
    <source>
        <dbReference type="ARBA" id="ARBA00022475"/>
    </source>
</evidence>
<comment type="subcellular location">
    <subcellularLocation>
        <location evidence="1">Cell membrane</location>
        <topology evidence="1">Multi-pass membrane protein</topology>
    </subcellularLocation>
</comment>
<feature type="transmembrane region" description="Helical" evidence="6">
    <location>
        <begin position="438"/>
        <end position="456"/>
    </location>
</feature>
<evidence type="ECO:0000256" key="6">
    <source>
        <dbReference type="SAM" id="Phobius"/>
    </source>
</evidence>
<gene>
    <name evidence="7" type="ORF">EPK99_01945</name>
</gene>
<feature type="transmembrane region" description="Helical" evidence="6">
    <location>
        <begin position="380"/>
        <end position="399"/>
    </location>
</feature>
<keyword evidence="5 6" id="KW-0472">Membrane</keyword>
<feature type="transmembrane region" description="Helical" evidence="6">
    <location>
        <begin position="315"/>
        <end position="339"/>
    </location>
</feature>
<keyword evidence="4 6" id="KW-1133">Transmembrane helix</keyword>
<dbReference type="InterPro" id="IPR050833">
    <property type="entry name" value="Poly_Biosynth_Transport"/>
</dbReference>
<proteinExistence type="predicted"/>
<keyword evidence="2" id="KW-1003">Cell membrane</keyword>
<feature type="transmembrane region" description="Helical" evidence="6">
    <location>
        <begin position="7"/>
        <end position="27"/>
    </location>
</feature>
<dbReference type="PANTHER" id="PTHR30250">
    <property type="entry name" value="PST FAMILY PREDICTED COLANIC ACID TRANSPORTER"/>
    <property type="match status" value="1"/>
</dbReference>